<dbReference type="InterPro" id="IPR006015">
    <property type="entry name" value="Universal_stress_UspA"/>
</dbReference>
<reference evidence="4" key="1">
    <citation type="submission" date="2016-10" db="EMBL/GenBank/DDBJ databases">
        <authorList>
            <person name="Varghese N."/>
            <person name="Submissions S."/>
        </authorList>
    </citation>
    <scope>NUCLEOTIDE SEQUENCE [LARGE SCALE GENOMIC DNA]</scope>
    <source>
        <strain evidence="4">930I</strain>
    </source>
</reference>
<dbReference type="SUPFAM" id="SSF52402">
    <property type="entry name" value="Adenine nucleotide alpha hydrolases-like"/>
    <property type="match status" value="2"/>
</dbReference>
<evidence type="ECO:0000256" key="1">
    <source>
        <dbReference type="ARBA" id="ARBA00008791"/>
    </source>
</evidence>
<evidence type="ECO:0000313" key="3">
    <source>
        <dbReference type="EMBL" id="SDH57759.1"/>
    </source>
</evidence>
<dbReference type="Gene3D" id="3.40.50.12370">
    <property type="match status" value="1"/>
</dbReference>
<protein>
    <submittedName>
        <fullName evidence="3">Universal stress protein family protein</fullName>
    </submittedName>
</protein>
<dbReference type="Pfam" id="PF00582">
    <property type="entry name" value="Usp"/>
    <property type="match status" value="1"/>
</dbReference>
<organism evidence="3 4">
    <name type="scientific">Roseospirillum parvum</name>
    <dbReference type="NCBI Taxonomy" id="83401"/>
    <lineage>
        <taxon>Bacteria</taxon>
        <taxon>Pseudomonadati</taxon>
        <taxon>Pseudomonadota</taxon>
        <taxon>Alphaproteobacteria</taxon>
        <taxon>Rhodospirillales</taxon>
        <taxon>Rhodospirillaceae</taxon>
        <taxon>Roseospirillum</taxon>
    </lineage>
</organism>
<name>A0A1G8DJX6_9PROT</name>
<proteinExistence type="inferred from homology"/>
<comment type="similarity">
    <text evidence="1">Belongs to the universal stress protein A family.</text>
</comment>
<dbReference type="RefSeq" id="WP_092620432.1">
    <property type="nucleotide sequence ID" value="NZ_FNCV01000008.1"/>
</dbReference>
<dbReference type="AlphaFoldDB" id="A0A1G8DJX6"/>
<evidence type="ECO:0000259" key="2">
    <source>
        <dbReference type="Pfam" id="PF00582"/>
    </source>
</evidence>
<gene>
    <name evidence="3" type="ORF">SAMN05421742_10835</name>
</gene>
<dbReference type="OrthoDB" id="9804721at2"/>
<dbReference type="InterPro" id="IPR006016">
    <property type="entry name" value="UspA"/>
</dbReference>
<evidence type="ECO:0000313" key="4">
    <source>
        <dbReference type="Proteomes" id="UP000217076"/>
    </source>
</evidence>
<feature type="domain" description="UspA" evidence="2">
    <location>
        <begin position="168"/>
        <end position="287"/>
    </location>
</feature>
<keyword evidence="4" id="KW-1185">Reference proteome</keyword>
<sequence length="289" mass="30074">MTGIRTMLAVLSDPAGGASVLETAMAVARDQSCHVEALHVRPDPAQSVPLVGEAMSGAMVDEMMEVAEREGRDTAAKVRALFDDFCGRYAIPTDVEPPGPPEVSASYKELVGVEDTLVACRGRVADMVVAARPGSDDGSALITLNAALMESGRPVLAAPAETPESVGRRVAIAWNGSAEAARAVSVALPILTRAEAVVALIADDTESERGIGAADLETHLAWHDVAVETRRILPVGAGAGPALLKGAQDARADLLVMGAYTHSRLRQLILGGVTRHILAHAPIPVLLSH</sequence>
<dbReference type="STRING" id="83401.SAMN05421742_10835"/>
<dbReference type="PANTHER" id="PTHR46268:SF15">
    <property type="entry name" value="UNIVERSAL STRESS PROTEIN HP_0031"/>
    <property type="match status" value="1"/>
</dbReference>
<accession>A0A1G8DJX6</accession>
<dbReference type="CDD" id="cd00293">
    <property type="entry name" value="USP-like"/>
    <property type="match status" value="1"/>
</dbReference>
<dbReference type="PRINTS" id="PR01438">
    <property type="entry name" value="UNVRSLSTRESS"/>
</dbReference>
<dbReference type="PANTHER" id="PTHR46268">
    <property type="entry name" value="STRESS RESPONSE PROTEIN NHAX"/>
    <property type="match status" value="1"/>
</dbReference>
<dbReference type="EMBL" id="FNCV01000008">
    <property type="protein sequence ID" value="SDH57759.1"/>
    <property type="molecule type" value="Genomic_DNA"/>
</dbReference>
<dbReference type="Proteomes" id="UP000217076">
    <property type="component" value="Unassembled WGS sequence"/>
</dbReference>